<keyword evidence="1" id="KW-0413">Isomerase</keyword>
<dbReference type="PhylomeDB" id="E7FHF7"/>
<reference evidence="4 5" key="1">
    <citation type="journal article" date="1999" name="Genetics">
        <title>Divergence of the hyperthermophilic archaea Pyrococcus furiosus and P. horikoshii inferred from complete genomic sequences.</title>
        <authorList>
            <person name="Maeder D.L."/>
            <person name="Weiss R.B."/>
            <person name="Dunn D.M."/>
            <person name="Cherry J.L."/>
            <person name="Gonzalez J.M."/>
            <person name="DiRuggiero J."/>
            <person name="Robb F.T."/>
        </authorList>
    </citation>
    <scope>NUCLEOTIDE SEQUENCE [LARGE SCALE GENOMIC DNA]</scope>
    <source>
        <strain evidence="5">ATCC 43587 / DSM 3638 / JCM 8422 / Vc1</strain>
    </source>
</reference>
<evidence type="ECO:0000256" key="1">
    <source>
        <dbReference type="ARBA" id="ARBA00023235"/>
    </source>
</evidence>
<dbReference type="SUPFAM" id="SSF53743">
    <property type="entry name" value="FucI/AraA N-terminal and middle domains"/>
    <property type="match status" value="1"/>
</dbReference>
<dbReference type="InterPro" id="IPR009015">
    <property type="entry name" value="Fucose_isomerase_N/cen_sf"/>
</dbReference>
<dbReference type="STRING" id="186497.PF1745"/>
<dbReference type="GO" id="GO:0005737">
    <property type="term" value="C:cytoplasm"/>
    <property type="evidence" value="ECO:0007669"/>
    <property type="project" value="InterPro"/>
</dbReference>
<dbReference type="EMBL" id="AE009950">
    <property type="protein sequence ID" value="AAL81869.1"/>
    <property type="molecule type" value="Genomic_DNA"/>
</dbReference>
<keyword evidence="2" id="KW-0119">Carbohydrate metabolism</keyword>
<dbReference type="eggNOG" id="arCOG01772">
    <property type="taxonomic scope" value="Archaea"/>
</dbReference>
<dbReference type="Pfam" id="PF02952">
    <property type="entry name" value="Fucose_iso_C"/>
    <property type="match status" value="1"/>
</dbReference>
<name>E7FHF7_PYRFU</name>
<evidence type="ECO:0000313" key="4">
    <source>
        <dbReference type="EMBL" id="AAL81869.1"/>
    </source>
</evidence>
<gene>
    <name evidence="4" type="ordered locus">PF1745</name>
</gene>
<dbReference type="GO" id="GO:0006004">
    <property type="term" value="P:fucose metabolic process"/>
    <property type="evidence" value="ECO:0007669"/>
    <property type="project" value="InterPro"/>
</dbReference>
<protein>
    <recommendedName>
        <fullName evidence="3">L-fucose isomerase C-terminal domain-containing protein</fullName>
    </recommendedName>
</protein>
<keyword evidence="5" id="KW-1185">Reference proteome</keyword>
<evidence type="ECO:0000259" key="3">
    <source>
        <dbReference type="Pfam" id="PF02952"/>
    </source>
</evidence>
<dbReference type="KEGG" id="pfu:PF1745"/>
<dbReference type="HOGENOM" id="CLU_039041_0_0_2"/>
<dbReference type="GO" id="GO:0008736">
    <property type="term" value="F:L-fucose isomerase activity"/>
    <property type="evidence" value="ECO:0007669"/>
    <property type="project" value="InterPro"/>
</dbReference>
<dbReference type="PANTHER" id="PTHR36120">
    <property type="entry name" value="FUCOSE ISOMERASE"/>
    <property type="match status" value="1"/>
</dbReference>
<dbReference type="InterPro" id="IPR015888">
    <property type="entry name" value="Fuc_isomerase_C"/>
</dbReference>
<dbReference type="PANTHER" id="PTHR36120:SF1">
    <property type="entry name" value="L-FUCOSE ISOMERASE C-TERMINAL DOMAIN-CONTAINING PROTEIN"/>
    <property type="match status" value="1"/>
</dbReference>
<dbReference type="PaxDb" id="186497-PF1745"/>
<dbReference type="AlphaFoldDB" id="E7FHF7"/>
<accession>E7FHF7</accession>
<organism evidence="4 5">
    <name type="scientific">Pyrococcus furiosus (strain ATCC 43587 / DSM 3638 / JCM 8422 / Vc1)</name>
    <dbReference type="NCBI Taxonomy" id="186497"/>
    <lineage>
        <taxon>Archaea</taxon>
        <taxon>Methanobacteriati</taxon>
        <taxon>Methanobacteriota</taxon>
        <taxon>Thermococci</taxon>
        <taxon>Thermococcales</taxon>
        <taxon>Thermococcaceae</taxon>
        <taxon>Pyrococcus</taxon>
    </lineage>
</organism>
<dbReference type="PATRIC" id="fig|186497.12.peg.1814"/>
<evidence type="ECO:0000313" key="5">
    <source>
        <dbReference type="Proteomes" id="UP000001013"/>
    </source>
</evidence>
<proteinExistence type="predicted"/>
<sequence>MPRWCCVLAVITFTDPRKTALSVEREKALLEKHKNLIKELKSSNLEVFDVNEALGKYEALERGENFGVDDKEEVLKASRLIGSRDISGIILGLWHWTESNLVTLLAKETNKPLLLYADDDPAWAGSTCITSVGASLWESSVNYHALHHVRLKGDVEKVKAWARAAEAVSKLSKKSLLLWGAPYTLGMEHLMDDLPRLKRFIGDFLILDQYTIIKRADSMISDEKERIRVEEFFDWLNEKAKVNYDNKMLTPEVLRRQIAIYLAAKDIWKEYEQETVAVSIKCQPELSEIYGVTACLIPALFPFNADAKGEKPVVPATCEGDVKGTISSALLFYLSGKPPLFGDIKYVDDELVLIANCGASSLYYAKLSENPEENLKETTIQGQCQGKSGGALTYRTPPTKLTVARLIRKGGEYYLLYFLAEGVEITEEIESKLKWGKQWPHTAIRNPLDKEKFLNIMGANHLSAVPGDFTEEIEFVARMWGIKAVNLRKKEEVENFLTSL</sequence>
<dbReference type="Proteomes" id="UP000001013">
    <property type="component" value="Chromosome"/>
</dbReference>
<feature type="domain" description="L-fucose isomerase C-terminal" evidence="3">
    <location>
        <begin position="355"/>
        <end position="484"/>
    </location>
</feature>
<evidence type="ECO:0000256" key="2">
    <source>
        <dbReference type="ARBA" id="ARBA00023277"/>
    </source>
</evidence>